<protein>
    <submittedName>
        <fullName evidence="2">Uncharacterized protein</fullName>
    </submittedName>
</protein>
<name>A0A928TQH9_UNCKA</name>
<sequence length="162" mass="18214">MSGTLLGNRLYMSTNDPCPACGKRIYARVLVLNRTERLWILVEDYCASVQCQPAMRGSIPDLLIHGHPVLVPECFQVSLDLCRYCQRADATSIDRGNHHVAKECPGCDLLYVPRFNRNRWLRDDEPYIDTLDDGDIADDENDSGIRSKSPMPFANGAAGEKR</sequence>
<gene>
    <name evidence="2" type="ORF">HS096_02950</name>
</gene>
<dbReference type="Proteomes" id="UP000710385">
    <property type="component" value="Unassembled WGS sequence"/>
</dbReference>
<evidence type="ECO:0000313" key="3">
    <source>
        <dbReference type="Proteomes" id="UP000710385"/>
    </source>
</evidence>
<accession>A0A928TQH9</accession>
<comment type="caution">
    <text evidence="2">The sequence shown here is derived from an EMBL/GenBank/DDBJ whole genome shotgun (WGS) entry which is preliminary data.</text>
</comment>
<feature type="region of interest" description="Disordered" evidence="1">
    <location>
        <begin position="131"/>
        <end position="162"/>
    </location>
</feature>
<proteinExistence type="predicted"/>
<dbReference type="AlphaFoldDB" id="A0A928TQH9"/>
<organism evidence="2 3">
    <name type="scientific">candidate division WWE3 bacterium</name>
    <dbReference type="NCBI Taxonomy" id="2053526"/>
    <lineage>
        <taxon>Bacteria</taxon>
        <taxon>Katanobacteria</taxon>
    </lineage>
</organism>
<reference evidence="2" key="1">
    <citation type="submission" date="2020-05" db="EMBL/GenBank/DDBJ databases">
        <title>High-Quality Genomes of Partial-Nitritation/Anammox System by Hierarchical Clustering Based Hybrid Assembly.</title>
        <authorList>
            <person name="Liu L."/>
            <person name="Wang Y."/>
            <person name="Che Y."/>
            <person name="Chen Y."/>
            <person name="Xia Y."/>
            <person name="Luo R."/>
            <person name="Cheng S.H."/>
            <person name="Zheng C."/>
            <person name="Zhang T."/>
        </authorList>
    </citation>
    <scope>NUCLEOTIDE SEQUENCE</scope>
    <source>
        <strain evidence="2">H1_PAT1</strain>
    </source>
</reference>
<feature type="compositionally biased region" description="Acidic residues" evidence="1">
    <location>
        <begin position="131"/>
        <end position="142"/>
    </location>
</feature>
<evidence type="ECO:0000256" key="1">
    <source>
        <dbReference type="SAM" id="MobiDB-lite"/>
    </source>
</evidence>
<dbReference type="EMBL" id="JABTTY010000001">
    <property type="protein sequence ID" value="MBE7525319.1"/>
    <property type="molecule type" value="Genomic_DNA"/>
</dbReference>
<evidence type="ECO:0000313" key="2">
    <source>
        <dbReference type="EMBL" id="MBE7525319.1"/>
    </source>
</evidence>